<dbReference type="Pfam" id="PF00439">
    <property type="entry name" value="Bromodomain"/>
    <property type="match status" value="1"/>
</dbReference>
<organism evidence="4 5">
    <name type="scientific">Suillus placidus</name>
    <dbReference type="NCBI Taxonomy" id="48579"/>
    <lineage>
        <taxon>Eukaryota</taxon>
        <taxon>Fungi</taxon>
        <taxon>Dikarya</taxon>
        <taxon>Basidiomycota</taxon>
        <taxon>Agaricomycotina</taxon>
        <taxon>Agaricomycetes</taxon>
        <taxon>Agaricomycetidae</taxon>
        <taxon>Boletales</taxon>
        <taxon>Suillineae</taxon>
        <taxon>Suillaceae</taxon>
        <taxon>Suillus</taxon>
    </lineage>
</organism>
<dbReference type="SUPFAM" id="SSF47370">
    <property type="entry name" value="Bromodomain"/>
    <property type="match status" value="1"/>
</dbReference>
<evidence type="ECO:0000256" key="2">
    <source>
        <dbReference type="PROSITE-ProRule" id="PRU00035"/>
    </source>
</evidence>
<dbReference type="PROSITE" id="PS50014">
    <property type="entry name" value="BROMODOMAIN_2"/>
    <property type="match status" value="1"/>
</dbReference>
<dbReference type="PANTHER" id="PTHR22880">
    <property type="entry name" value="FALZ-RELATED BROMODOMAIN-CONTAINING PROTEINS"/>
    <property type="match status" value="1"/>
</dbReference>
<dbReference type="Gene3D" id="1.20.920.10">
    <property type="entry name" value="Bromodomain-like"/>
    <property type="match status" value="1"/>
</dbReference>
<evidence type="ECO:0000259" key="3">
    <source>
        <dbReference type="PROSITE" id="PS50014"/>
    </source>
</evidence>
<dbReference type="AlphaFoldDB" id="A0A9P6ZRN4"/>
<dbReference type="GO" id="GO:0006338">
    <property type="term" value="P:chromatin remodeling"/>
    <property type="evidence" value="ECO:0007669"/>
    <property type="project" value="TreeGrafter"/>
</dbReference>
<evidence type="ECO:0000313" key="4">
    <source>
        <dbReference type="EMBL" id="KAG1775474.1"/>
    </source>
</evidence>
<keyword evidence="1 2" id="KW-0103">Bromodomain</keyword>
<dbReference type="GO" id="GO:0000785">
    <property type="term" value="C:chromatin"/>
    <property type="evidence" value="ECO:0007669"/>
    <property type="project" value="TreeGrafter"/>
</dbReference>
<sequence>TLSPVQHRFCLSTVHSLKKLEDASAFVHPVDPVALNIPHYPTIIKTPMDLSTIECKLMASNP</sequence>
<name>A0A9P6ZRN4_9AGAM</name>
<evidence type="ECO:0000313" key="5">
    <source>
        <dbReference type="Proteomes" id="UP000714275"/>
    </source>
</evidence>
<dbReference type="GO" id="GO:0006355">
    <property type="term" value="P:regulation of DNA-templated transcription"/>
    <property type="evidence" value="ECO:0007669"/>
    <property type="project" value="TreeGrafter"/>
</dbReference>
<reference evidence="4" key="1">
    <citation type="journal article" date="2020" name="New Phytol.">
        <title>Comparative genomics reveals dynamic genome evolution in host specialist ectomycorrhizal fungi.</title>
        <authorList>
            <person name="Lofgren L.A."/>
            <person name="Nguyen N.H."/>
            <person name="Vilgalys R."/>
            <person name="Ruytinx J."/>
            <person name="Liao H.L."/>
            <person name="Branco S."/>
            <person name="Kuo A."/>
            <person name="LaButti K."/>
            <person name="Lipzen A."/>
            <person name="Andreopoulos W."/>
            <person name="Pangilinan J."/>
            <person name="Riley R."/>
            <person name="Hundley H."/>
            <person name="Na H."/>
            <person name="Barry K."/>
            <person name="Grigoriev I.V."/>
            <person name="Stajich J.E."/>
            <person name="Kennedy P.G."/>
        </authorList>
    </citation>
    <scope>NUCLEOTIDE SEQUENCE</scope>
    <source>
        <strain evidence="4">DOB743</strain>
    </source>
</reference>
<comment type="caution">
    <text evidence="4">The sequence shown here is derived from an EMBL/GenBank/DDBJ whole genome shotgun (WGS) entry which is preliminary data.</text>
</comment>
<accession>A0A9P6ZRN4</accession>
<dbReference type="OrthoDB" id="10264376at2759"/>
<feature type="non-terminal residue" evidence="4">
    <location>
        <position position="62"/>
    </location>
</feature>
<feature type="domain" description="Bromo" evidence="3">
    <location>
        <begin position="18"/>
        <end position="62"/>
    </location>
</feature>
<evidence type="ECO:0000256" key="1">
    <source>
        <dbReference type="ARBA" id="ARBA00023117"/>
    </source>
</evidence>
<dbReference type="Proteomes" id="UP000714275">
    <property type="component" value="Unassembled WGS sequence"/>
</dbReference>
<dbReference type="PANTHER" id="PTHR22880:SF225">
    <property type="entry name" value="BROMODOMAIN-CONTAINING PROTEIN BET-1-RELATED"/>
    <property type="match status" value="1"/>
</dbReference>
<dbReference type="PRINTS" id="PR00503">
    <property type="entry name" value="BROMODOMAIN"/>
</dbReference>
<keyword evidence="5" id="KW-1185">Reference proteome</keyword>
<feature type="non-terminal residue" evidence="4">
    <location>
        <position position="1"/>
    </location>
</feature>
<dbReference type="EMBL" id="JABBWD010000033">
    <property type="protein sequence ID" value="KAG1775474.1"/>
    <property type="molecule type" value="Genomic_DNA"/>
</dbReference>
<gene>
    <name evidence="4" type="ORF">EV702DRAFT_952070</name>
</gene>
<proteinExistence type="predicted"/>
<protein>
    <submittedName>
        <fullName evidence="4">Bromodomain-containing protein</fullName>
    </submittedName>
</protein>
<dbReference type="GO" id="GO:0005634">
    <property type="term" value="C:nucleus"/>
    <property type="evidence" value="ECO:0007669"/>
    <property type="project" value="TreeGrafter"/>
</dbReference>
<dbReference type="InterPro" id="IPR050935">
    <property type="entry name" value="Bromo_chromatin_reader"/>
</dbReference>
<dbReference type="InterPro" id="IPR036427">
    <property type="entry name" value="Bromodomain-like_sf"/>
</dbReference>
<dbReference type="InterPro" id="IPR001487">
    <property type="entry name" value="Bromodomain"/>
</dbReference>